<evidence type="ECO:0000256" key="1">
    <source>
        <dbReference type="ARBA" id="ARBA00022737"/>
    </source>
</evidence>
<keyword evidence="5" id="KW-0547">Nucleotide-binding</keyword>
<feature type="region of interest" description="Disordered" evidence="3">
    <location>
        <begin position="1"/>
        <end position="37"/>
    </location>
</feature>
<evidence type="ECO:0000259" key="4">
    <source>
        <dbReference type="SMART" id="SM00322"/>
    </source>
</evidence>
<keyword evidence="5" id="KW-0067">ATP-binding</keyword>
<keyword evidence="1" id="KW-0677">Repeat</keyword>
<dbReference type="InterPro" id="IPR036612">
    <property type="entry name" value="KH_dom_type_1_sf"/>
</dbReference>
<evidence type="ECO:0000313" key="5">
    <source>
        <dbReference type="EMBL" id="CAH2272454.1"/>
    </source>
</evidence>
<dbReference type="Proteomes" id="UP001295444">
    <property type="component" value="Chromosome 03"/>
</dbReference>
<dbReference type="Pfam" id="PF00013">
    <property type="entry name" value="KH_1"/>
    <property type="match status" value="1"/>
</dbReference>
<sequence>MEDVGAEGRAEVAEEGSWKNGDQPRNRESWKQGGSTPLCFRLDSSLVGMVIGRGGAKIKELEELSGARIKIVNDSYDSEVKLFGTRDQQDKAKELINDLVKSSRKEAVYEYSEIPDSPESSTPPRVTEKQFVQIDWASANKQAAIYEVLKWRKENNILCNDLKENGQ</sequence>
<organism evidence="5 6">
    <name type="scientific">Pelobates cultripes</name>
    <name type="common">Western spadefoot toad</name>
    <dbReference type="NCBI Taxonomy" id="61616"/>
    <lineage>
        <taxon>Eukaryota</taxon>
        <taxon>Metazoa</taxon>
        <taxon>Chordata</taxon>
        <taxon>Craniata</taxon>
        <taxon>Vertebrata</taxon>
        <taxon>Euteleostomi</taxon>
        <taxon>Amphibia</taxon>
        <taxon>Batrachia</taxon>
        <taxon>Anura</taxon>
        <taxon>Pelobatoidea</taxon>
        <taxon>Pelobatidae</taxon>
        <taxon>Pelobates</taxon>
    </lineage>
</organism>
<dbReference type="GO" id="GO:0003723">
    <property type="term" value="F:RNA binding"/>
    <property type="evidence" value="ECO:0007669"/>
    <property type="project" value="UniProtKB-UniRule"/>
</dbReference>
<evidence type="ECO:0000256" key="3">
    <source>
        <dbReference type="SAM" id="MobiDB-lite"/>
    </source>
</evidence>
<accession>A0AAD1RKY7</accession>
<dbReference type="PROSITE" id="PS50084">
    <property type="entry name" value="KH_TYPE_1"/>
    <property type="match status" value="1"/>
</dbReference>
<feature type="compositionally biased region" description="Basic and acidic residues" evidence="3">
    <location>
        <begin position="1"/>
        <end position="12"/>
    </location>
</feature>
<proteinExistence type="predicted"/>
<dbReference type="Gene3D" id="3.30.1370.10">
    <property type="entry name" value="K Homology domain, type 1"/>
    <property type="match status" value="1"/>
</dbReference>
<dbReference type="AlphaFoldDB" id="A0AAD1RKY7"/>
<dbReference type="EMBL" id="OW240914">
    <property type="protein sequence ID" value="CAH2272454.1"/>
    <property type="molecule type" value="Genomic_DNA"/>
</dbReference>
<protein>
    <submittedName>
        <fullName evidence="5">Probable ATP-dependent RNA helicase DDX43</fullName>
    </submittedName>
</protein>
<dbReference type="PANTHER" id="PTHR10288">
    <property type="entry name" value="KH DOMAIN CONTAINING RNA BINDING PROTEIN"/>
    <property type="match status" value="1"/>
</dbReference>
<evidence type="ECO:0000313" key="6">
    <source>
        <dbReference type="Proteomes" id="UP001295444"/>
    </source>
</evidence>
<evidence type="ECO:0000256" key="2">
    <source>
        <dbReference type="PROSITE-ProRule" id="PRU00117"/>
    </source>
</evidence>
<dbReference type="SMART" id="SM00322">
    <property type="entry name" value="KH"/>
    <property type="match status" value="1"/>
</dbReference>
<dbReference type="SUPFAM" id="SSF54791">
    <property type="entry name" value="Eukaryotic type KH-domain (KH-domain type I)"/>
    <property type="match status" value="1"/>
</dbReference>
<keyword evidence="2" id="KW-0694">RNA-binding</keyword>
<reference evidence="5" key="1">
    <citation type="submission" date="2022-03" db="EMBL/GenBank/DDBJ databases">
        <authorList>
            <person name="Alioto T."/>
            <person name="Alioto T."/>
            <person name="Gomez Garrido J."/>
        </authorList>
    </citation>
    <scope>NUCLEOTIDE SEQUENCE</scope>
</reference>
<name>A0AAD1RKY7_PELCU</name>
<dbReference type="GO" id="GO:0004386">
    <property type="term" value="F:helicase activity"/>
    <property type="evidence" value="ECO:0007669"/>
    <property type="project" value="UniProtKB-KW"/>
</dbReference>
<keyword evidence="5" id="KW-0378">Hydrolase</keyword>
<dbReference type="CDD" id="cd22430">
    <property type="entry name" value="KH-I_DDX43_DDX53"/>
    <property type="match status" value="1"/>
</dbReference>
<keyword evidence="5" id="KW-0347">Helicase</keyword>
<keyword evidence="6" id="KW-1185">Reference proteome</keyword>
<feature type="domain" description="K Homology" evidence="4">
    <location>
        <begin position="34"/>
        <end position="101"/>
    </location>
</feature>
<gene>
    <name evidence="5" type="ORF">PECUL_23A059277</name>
</gene>
<dbReference type="InterPro" id="IPR004087">
    <property type="entry name" value="KH_dom"/>
</dbReference>
<dbReference type="InterPro" id="IPR004088">
    <property type="entry name" value="KH_dom_type_1"/>
</dbReference>